<dbReference type="EMBL" id="MN740639">
    <property type="protein sequence ID" value="QHU36477.1"/>
    <property type="molecule type" value="Genomic_DNA"/>
</dbReference>
<organism evidence="1">
    <name type="scientific">viral metagenome</name>
    <dbReference type="NCBI Taxonomy" id="1070528"/>
    <lineage>
        <taxon>unclassified sequences</taxon>
        <taxon>metagenomes</taxon>
        <taxon>organismal metagenomes</taxon>
    </lineage>
</organism>
<protein>
    <submittedName>
        <fullName evidence="1">Uncharacterized protein</fullName>
    </submittedName>
</protein>
<dbReference type="GO" id="GO:0006260">
    <property type="term" value="P:DNA replication"/>
    <property type="evidence" value="ECO:0007669"/>
    <property type="project" value="InterPro"/>
</dbReference>
<accession>A0A6C0M0K8</accession>
<sequence length="318" mass="35978">MEVQDARTILDFQKATFCGHPRQHVRKVLVQNIGLGNADYACYWSLELLCSGLVHTIWDAMFEAAALSINRAQPNVFLFLAQAYESYVPIENGFASMNMTEIRNHPDARRIICDTVATLALCRKNKLPSLPTIKPKHDFDPLTLQETIKAPSHLFGKVVLRPSDPMTIAIPINEFCYCLRPDVRDSTRALYWISWVLTFCREHKKATKTNLLFANRSDEYVSSDHGTHPIWIFWDAVRKQAVPATKPYIETLYKIHSLRWSPSDKSRQCLLIAAVLLTCESTLDTSPVMGGTQPVQTVLAGMPGWINAILQMRQSLSS</sequence>
<reference evidence="1" key="1">
    <citation type="journal article" date="2020" name="Nature">
        <title>Giant virus diversity and host interactions through global metagenomics.</title>
        <authorList>
            <person name="Schulz F."/>
            <person name="Roux S."/>
            <person name="Paez-Espino D."/>
            <person name="Jungbluth S."/>
            <person name="Walsh D.A."/>
            <person name="Denef V.J."/>
            <person name="McMahon K.D."/>
            <person name="Konstantinidis K.T."/>
            <person name="Eloe-Fadrosh E.A."/>
            <person name="Kyrpides N.C."/>
            <person name="Woyke T."/>
        </authorList>
    </citation>
    <scope>NUCLEOTIDE SEQUENCE</scope>
    <source>
        <strain evidence="1">GVMAG-S-1035231-58</strain>
    </source>
</reference>
<evidence type="ECO:0000313" key="1">
    <source>
        <dbReference type="EMBL" id="QHU36477.1"/>
    </source>
</evidence>
<dbReference type="Gene3D" id="1.20.272.10">
    <property type="match status" value="1"/>
</dbReference>
<proteinExistence type="predicted"/>
<name>A0A6C0M0K8_9ZZZZ</name>
<dbReference type="AlphaFoldDB" id="A0A6C0M0K8"/>
<dbReference type="GO" id="GO:0003677">
    <property type="term" value="F:DNA binding"/>
    <property type="evidence" value="ECO:0007669"/>
    <property type="project" value="InterPro"/>
</dbReference>
<dbReference type="SUPFAM" id="SSF48019">
    <property type="entry name" value="post-AAA+ oligomerization domain-like"/>
    <property type="match status" value="1"/>
</dbReference>
<dbReference type="InterPro" id="IPR008921">
    <property type="entry name" value="DNA_pol3_clamp-load_cplx_C"/>
</dbReference>